<dbReference type="Gene3D" id="3.40.50.2000">
    <property type="entry name" value="Glycogen Phosphorylase B"/>
    <property type="match status" value="2"/>
</dbReference>
<evidence type="ECO:0000256" key="1">
    <source>
        <dbReference type="ARBA" id="ARBA00009995"/>
    </source>
</evidence>
<dbReference type="FunFam" id="3.40.50.2000:FF:000108">
    <property type="entry name" value="UDP-glycosyltransferase 83A1"/>
    <property type="match status" value="1"/>
</dbReference>
<name>A0AAX6H310_IRIPA</name>
<organism evidence="3 4">
    <name type="scientific">Iris pallida</name>
    <name type="common">Sweet iris</name>
    <dbReference type="NCBI Taxonomy" id="29817"/>
    <lineage>
        <taxon>Eukaryota</taxon>
        <taxon>Viridiplantae</taxon>
        <taxon>Streptophyta</taxon>
        <taxon>Embryophyta</taxon>
        <taxon>Tracheophyta</taxon>
        <taxon>Spermatophyta</taxon>
        <taxon>Magnoliopsida</taxon>
        <taxon>Liliopsida</taxon>
        <taxon>Asparagales</taxon>
        <taxon>Iridaceae</taxon>
        <taxon>Iridoideae</taxon>
        <taxon>Irideae</taxon>
        <taxon>Iris</taxon>
    </lineage>
</organism>
<comment type="caution">
    <text evidence="3">The sequence shown here is derived from an EMBL/GenBank/DDBJ whole genome shotgun (WGS) entry which is preliminary data.</text>
</comment>
<evidence type="ECO:0000256" key="2">
    <source>
        <dbReference type="ARBA" id="ARBA00022679"/>
    </source>
</evidence>
<dbReference type="Proteomes" id="UP001140949">
    <property type="component" value="Unassembled WGS sequence"/>
</dbReference>
<dbReference type="FunFam" id="3.40.50.2000:FF:000061">
    <property type="entry name" value="UDP-glycosyltransferase 83A1"/>
    <property type="match status" value="1"/>
</dbReference>
<reference evidence="3" key="2">
    <citation type="submission" date="2023-04" db="EMBL/GenBank/DDBJ databases">
        <authorList>
            <person name="Bruccoleri R.E."/>
            <person name="Oakeley E.J."/>
            <person name="Faust A.-M."/>
            <person name="Dessus-Babus S."/>
            <person name="Altorfer M."/>
            <person name="Burckhardt D."/>
            <person name="Oertli M."/>
            <person name="Naumann U."/>
            <person name="Petersen F."/>
            <person name="Wong J."/>
        </authorList>
    </citation>
    <scope>NUCLEOTIDE SEQUENCE</scope>
    <source>
        <strain evidence="3">GSM-AAB239-AS_SAM_17_03QT</strain>
        <tissue evidence="3">Leaf</tissue>
    </source>
</reference>
<dbReference type="EMBL" id="JANAVB010013400">
    <property type="protein sequence ID" value="KAJ6835400.1"/>
    <property type="molecule type" value="Genomic_DNA"/>
</dbReference>
<dbReference type="GO" id="GO:0080044">
    <property type="term" value="F:quercetin 7-O-glucosyltransferase activity"/>
    <property type="evidence" value="ECO:0007669"/>
    <property type="project" value="TreeGrafter"/>
</dbReference>
<dbReference type="PANTHER" id="PTHR11926">
    <property type="entry name" value="GLUCOSYL/GLUCURONOSYL TRANSFERASES"/>
    <property type="match status" value="1"/>
</dbReference>
<evidence type="ECO:0000313" key="4">
    <source>
        <dbReference type="Proteomes" id="UP001140949"/>
    </source>
</evidence>
<keyword evidence="4" id="KW-1185">Reference proteome</keyword>
<sequence length="458" mass="51086">MGSRTPHVLVLPYPAQGHVIPLMELSHCLLHRGFKITFVNTEFNHDRVVNALSERGTEIDQRMQLVSIPDGMAPDEDRDNFASLGENMLLVLPDHLEQLVGRINGSGGEKITWMVADLCMAFAFRVAKKMWIKSVAFWPAASATLAVLISIPKLIEEGVLDDDGVPRTEGMMINVIPDMPPIDPRGLPWNLTSNPELRKSIYQYLMNNVRETKLAEFTISNSFQELESGAFAYMPNISPLGPLFADEDSDRQTGQFWPEDASCMSWLNEQPANSVIYVAFGSTGILNRNQFRELALGLELSARPFLWVVRPDLTNTSSDAYPAGFRDRVASRGRVVGWSPQQKVLAHPSVACFVTHCGWNSTMDGVRNGVPFLCWPYFGDQIVNQSYICDVWKVGLKMTPGDGGIISSEQIKVKVEELLGDEDLSARSLKLKEKANDNVREGGSSYRNMNIFINAMKE</sequence>
<comment type="similarity">
    <text evidence="1">Belongs to the UDP-glycosyltransferase family.</text>
</comment>
<proteinExistence type="inferred from homology"/>
<dbReference type="PANTHER" id="PTHR11926:SF1412">
    <property type="entry name" value="UDP-GLYCOSYLTRANSFERASE 83A1-LIKE"/>
    <property type="match status" value="1"/>
</dbReference>
<dbReference type="SUPFAM" id="SSF53756">
    <property type="entry name" value="UDP-Glycosyltransferase/glycogen phosphorylase"/>
    <property type="match status" value="1"/>
</dbReference>
<reference evidence="3" key="1">
    <citation type="journal article" date="2023" name="GigaByte">
        <title>Genome assembly of the bearded iris, Iris pallida Lam.</title>
        <authorList>
            <person name="Bruccoleri R.E."/>
            <person name="Oakeley E.J."/>
            <person name="Faust A.M.E."/>
            <person name="Altorfer M."/>
            <person name="Dessus-Babus S."/>
            <person name="Burckhardt D."/>
            <person name="Oertli M."/>
            <person name="Naumann U."/>
            <person name="Petersen F."/>
            <person name="Wong J."/>
        </authorList>
    </citation>
    <scope>NUCLEOTIDE SEQUENCE</scope>
    <source>
        <strain evidence="3">GSM-AAB239-AS_SAM_17_03QT</strain>
    </source>
</reference>
<accession>A0AAX6H310</accession>
<dbReference type="CDD" id="cd03784">
    <property type="entry name" value="GT1_Gtf-like"/>
    <property type="match status" value="1"/>
</dbReference>
<dbReference type="Pfam" id="PF00201">
    <property type="entry name" value="UDPGT"/>
    <property type="match status" value="1"/>
</dbReference>
<keyword evidence="2" id="KW-0808">Transferase</keyword>
<dbReference type="AlphaFoldDB" id="A0AAX6H310"/>
<dbReference type="GO" id="GO:0080043">
    <property type="term" value="F:quercetin 3-O-glucosyltransferase activity"/>
    <property type="evidence" value="ECO:0007669"/>
    <property type="project" value="TreeGrafter"/>
</dbReference>
<dbReference type="InterPro" id="IPR002213">
    <property type="entry name" value="UDP_glucos_trans"/>
</dbReference>
<evidence type="ECO:0000313" key="3">
    <source>
        <dbReference type="EMBL" id="KAJ6835400.1"/>
    </source>
</evidence>
<gene>
    <name evidence="3" type="ORF">M6B38_331240</name>
</gene>
<protein>
    <submittedName>
        <fullName evidence="3">UDP-glycosyltransferase 83A1</fullName>
    </submittedName>
</protein>